<evidence type="ECO:0000256" key="2">
    <source>
        <dbReference type="ARBA" id="ARBA00010157"/>
    </source>
</evidence>
<proteinExistence type="inferred from homology"/>
<feature type="transmembrane region" description="Helical" evidence="7">
    <location>
        <begin position="178"/>
        <end position="198"/>
    </location>
</feature>
<comment type="subcellular location">
    <subcellularLocation>
        <location evidence="1">Cell membrane</location>
        <topology evidence="1">Multi-pass membrane protein</topology>
    </subcellularLocation>
</comment>
<evidence type="ECO:0000256" key="4">
    <source>
        <dbReference type="ARBA" id="ARBA00022692"/>
    </source>
</evidence>
<dbReference type="InterPro" id="IPR050545">
    <property type="entry name" value="Mycobact_MmpL"/>
</dbReference>
<dbReference type="EMBL" id="OCTY01000002">
    <property type="protein sequence ID" value="SOJ54157.1"/>
    <property type="molecule type" value="Genomic_DNA"/>
</dbReference>
<dbReference type="RefSeq" id="WP_186242249.1">
    <property type="nucleotide sequence ID" value="NZ_OCTY01000002.1"/>
</dbReference>
<comment type="caution">
    <text evidence="9">The sequence shown here is derived from an EMBL/GenBank/DDBJ whole genome shotgun (WGS) entry which is preliminary data.</text>
</comment>
<dbReference type="Pfam" id="PF03176">
    <property type="entry name" value="MMPL"/>
    <property type="match status" value="2"/>
</dbReference>
<accession>A0A7Z7N9T3</accession>
<feature type="transmembrane region" description="Helical" evidence="7">
    <location>
        <begin position="545"/>
        <end position="567"/>
    </location>
</feature>
<evidence type="ECO:0000256" key="3">
    <source>
        <dbReference type="ARBA" id="ARBA00022475"/>
    </source>
</evidence>
<keyword evidence="4 7" id="KW-0812">Transmembrane</keyword>
<evidence type="ECO:0000256" key="7">
    <source>
        <dbReference type="SAM" id="Phobius"/>
    </source>
</evidence>
<feature type="transmembrane region" description="Helical" evidence="7">
    <location>
        <begin position="671"/>
        <end position="691"/>
    </location>
</feature>
<feature type="transmembrane region" description="Helical" evidence="7">
    <location>
        <begin position="205"/>
        <end position="224"/>
    </location>
</feature>
<dbReference type="GO" id="GO:0005886">
    <property type="term" value="C:plasma membrane"/>
    <property type="evidence" value="ECO:0007669"/>
    <property type="project" value="UniProtKB-SubCell"/>
</dbReference>
<evidence type="ECO:0000313" key="9">
    <source>
        <dbReference type="EMBL" id="SOJ54157.1"/>
    </source>
</evidence>
<keyword evidence="3" id="KW-1003">Cell membrane</keyword>
<dbReference type="PANTHER" id="PTHR33406">
    <property type="entry name" value="MEMBRANE PROTEIN MJ1562-RELATED"/>
    <property type="match status" value="1"/>
</dbReference>
<feature type="transmembrane region" description="Helical" evidence="7">
    <location>
        <begin position="572"/>
        <end position="590"/>
    </location>
</feature>
<feature type="domain" description="SSD" evidence="8">
    <location>
        <begin position="207"/>
        <end position="332"/>
    </location>
</feature>
<dbReference type="Proteomes" id="UP000554965">
    <property type="component" value="Unassembled WGS sequence"/>
</dbReference>
<feature type="transmembrane region" description="Helical" evidence="7">
    <location>
        <begin position="610"/>
        <end position="630"/>
    </location>
</feature>
<organism evidence="9 10">
    <name type="scientific">Mycobacterium simulans</name>
    <dbReference type="NCBI Taxonomy" id="627089"/>
    <lineage>
        <taxon>Bacteria</taxon>
        <taxon>Bacillati</taxon>
        <taxon>Actinomycetota</taxon>
        <taxon>Actinomycetes</taxon>
        <taxon>Mycobacteriales</taxon>
        <taxon>Mycobacteriaceae</taxon>
        <taxon>Mycobacterium</taxon>
    </lineage>
</organism>
<protein>
    <submittedName>
        <fullName evidence="9">Trehalose monomycolate exporter MmpL3</fullName>
    </submittedName>
</protein>
<evidence type="ECO:0000256" key="6">
    <source>
        <dbReference type="ARBA" id="ARBA00023136"/>
    </source>
</evidence>
<evidence type="ECO:0000259" key="8">
    <source>
        <dbReference type="PROSITE" id="PS50156"/>
    </source>
</evidence>
<dbReference type="PROSITE" id="PS50156">
    <property type="entry name" value="SSD"/>
    <property type="match status" value="1"/>
</dbReference>
<dbReference type="InterPro" id="IPR004869">
    <property type="entry name" value="MMPL_dom"/>
</dbReference>
<feature type="transmembrane region" description="Helical" evidence="7">
    <location>
        <begin position="309"/>
        <end position="334"/>
    </location>
</feature>
<sequence>MLQGIARLAISAPRRIIGVGLLVFIAAAVFGIPVAEHLSPGGFQDPNSESAKAIKILTDKFGQSGQKMLIVVTAPGGANSEPARKAGTDIVDQLQRSPLVYNVSSAWTVPPAASADLISTDGKSGLIVINLKGGENDAQKNAQTLSDEVVHDRDGVTVRAGGAAMEYAQINTQNQDDLLVMELIAIPLSFLVLVWVFGGLLAAGLPMALGALAVVGSMSVLRLITFTTEVSIFALNLSTAMGLALAIDYTLLIISRYRDELAEGSDRDTALIRTMVTSGRTVLFSAVTVALSMSATALFPMYFLKSFAYAGVATVAFVATASILITPAAIVLLGPRLDALDVRRLVRRVLSRPDPVHKPVEELFWYRSSKFVMRRWLPCGLAVGGLLVLLGLPFFSVKWGFPDDRVLPHSASAHQVGDMLRNDFAHDPATVVPVVIPDASGLSPADLDSYAANLSRVPDVSAVTAPNGTFVDGNRVGPPAAATGVADGSAFLTVSSTAPLFSDASDAQLKRLRAVSAPGGRTVELAGVAQINRDSVDAVTDRLPLVLGLMAVITFVLLFLLTGSVVLPVKALMCNVLSLTAAFGALVWIFQDGNLGALGTTPSGTLVANMPVLLFCIAFGLSMDYEVFLVSRIREYWLESGAARPAKPSPAQAHAANDESVALGVARTGRVITAAALVMSMSFAALIAAHVSFMRMFGLGLTLAVAADATLVRMVLVPAFMHVMGRWNWWAPKPLVWLHERFGISEAGTLEELAAAETMSEEPPVPASVTRNG</sequence>
<evidence type="ECO:0000313" key="10">
    <source>
        <dbReference type="Proteomes" id="UP000554965"/>
    </source>
</evidence>
<keyword evidence="5 7" id="KW-1133">Transmembrane helix</keyword>
<name>A0A7Z7N9T3_9MYCO</name>
<dbReference type="InterPro" id="IPR000731">
    <property type="entry name" value="SSD"/>
</dbReference>
<feature type="transmembrane region" description="Helical" evidence="7">
    <location>
        <begin position="697"/>
        <end position="716"/>
    </location>
</feature>
<evidence type="ECO:0000256" key="1">
    <source>
        <dbReference type="ARBA" id="ARBA00004651"/>
    </source>
</evidence>
<keyword evidence="10" id="KW-1185">Reference proteome</keyword>
<comment type="similarity">
    <text evidence="2">Belongs to the resistance-nodulation-cell division (RND) (TC 2.A.6) family. MmpL subfamily.</text>
</comment>
<dbReference type="PANTHER" id="PTHR33406:SF11">
    <property type="entry name" value="MEMBRANE PROTEIN SCO6666-RELATED"/>
    <property type="match status" value="1"/>
</dbReference>
<feature type="transmembrane region" description="Helical" evidence="7">
    <location>
        <begin position="282"/>
        <end position="303"/>
    </location>
</feature>
<feature type="transmembrane region" description="Helical" evidence="7">
    <location>
        <begin position="230"/>
        <end position="254"/>
    </location>
</feature>
<dbReference type="AlphaFoldDB" id="A0A7Z7N9T3"/>
<feature type="transmembrane region" description="Helical" evidence="7">
    <location>
        <begin position="376"/>
        <end position="395"/>
    </location>
</feature>
<dbReference type="SUPFAM" id="SSF82866">
    <property type="entry name" value="Multidrug efflux transporter AcrB transmembrane domain"/>
    <property type="match status" value="2"/>
</dbReference>
<gene>
    <name evidence="9" type="primary">mmpL3_3</name>
    <name evidence="9" type="ORF">MSIMFB_01656</name>
</gene>
<dbReference type="Gene3D" id="1.20.1640.10">
    <property type="entry name" value="Multidrug efflux transporter AcrB transmembrane domain"/>
    <property type="match status" value="2"/>
</dbReference>
<evidence type="ECO:0000256" key="5">
    <source>
        <dbReference type="ARBA" id="ARBA00022989"/>
    </source>
</evidence>
<reference evidence="9 10" key="1">
    <citation type="submission" date="2017-10" db="EMBL/GenBank/DDBJ databases">
        <authorList>
            <consortium name="Urmite Genomes"/>
        </authorList>
    </citation>
    <scope>NUCLEOTIDE SEQUENCE [LARGE SCALE GENOMIC DNA]</scope>
    <source>
        <strain evidence="9 10">FB-527</strain>
    </source>
</reference>
<keyword evidence="6 7" id="KW-0472">Membrane</keyword>